<evidence type="ECO:0000256" key="4">
    <source>
        <dbReference type="ARBA" id="ARBA00022989"/>
    </source>
</evidence>
<dbReference type="CDD" id="cd16914">
    <property type="entry name" value="EcfT"/>
    <property type="match status" value="1"/>
</dbReference>
<sequence>MSESDTSIYQPGESILHRMNPVTGIVLATCLSLVVFIVESYYVPLTLLLVLLAFVFVARVHGLVLKLYAAVAVPFAFFLLLIQGILLTPTDGTPLVTLWSVTVWESGFEQARLIFLRISVLIVAFLLFATTAQPQRLRIALMDKGVPSKLAYVFIASLQIIPEIRDRAAAISDAQQARGLNTEADVRTRITSIVALLAPLLISTLIVANTRALALNARGFQATGPRTYLYDVPDPTGERVLRYLGGVAVLGAVVWRVLV</sequence>
<evidence type="ECO:0000313" key="8">
    <source>
        <dbReference type="Proteomes" id="UP000199126"/>
    </source>
</evidence>
<keyword evidence="4 6" id="KW-1133">Transmembrane helix</keyword>
<dbReference type="PANTHER" id="PTHR34857:SF2">
    <property type="entry name" value="SLL0384 PROTEIN"/>
    <property type="match status" value="1"/>
</dbReference>
<protein>
    <submittedName>
        <fullName evidence="7">Energy-coupling factor transport system permease protein</fullName>
    </submittedName>
</protein>
<feature type="transmembrane region" description="Helical" evidence="6">
    <location>
        <begin position="44"/>
        <end position="60"/>
    </location>
</feature>
<evidence type="ECO:0000256" key="3">
    <source>
        <dbReference type="ARBA" id="ARBA00022692"/>
    </source>
</evidence>
<dbReference type="InterPro" id="IPR051611">
    <property type="entry name" value="ECF_transporter_component"/>
</dbReference>
<dbReference type="Pfam" id="PF02361">
    <property type="entry name" value="CbiQ"/>
    <property type="match status" value="1"/>
</dbReference>
<dbReference type="InterPro" id="IPR003339">
    <property type="entry name" value="ABC/ECF_trnsptr_transmembrane"/>
</dbReference>
<dbReference type="Proteomes" id="UP000199126">
    <property type="component" value="Unassembled WGS sequence"/>
</dbReference>
<evidence type="ECO:0000256" key="5">
    <source>
        <dbReference type="ARBA" id="ARBA00023136"/>
    </source>
</evidence>
<gene>
    <name evidence="7" type="ORF">SAMN04487948_10183</name>
</gene>
<keyword evidence="5 6" id="KW-0472">Membrane</keyword>
<dbReference type="EMBL" id="FODV01000001">
    <property type="protein sequence ID" value="SEO20715.1"/>
    <property type="molecule type" value="Genomic_DNA"/>
</dbReference>
<evidence type="ECO:0000256" key="6">
    <source>
        <dbReference type="SAM" id="Phobius"/>
    </source>
</evidence>
<feature type="transmembrane region" description="Helical" evidence="6">
    <location>
        <begin position="114"/>
        <end position="132"/>
    </location>
</feature>
<dbReference type="GO" id="GO:0005886">
    <property type="term" value="C:plasma membrane"/>
    <property type="evidence" value="ECO:0007669"/>
    <property type="project" value="UniProtKB-ARBA"/>
</dbReference>
<dbReference type="AlphaFoldDB" id="A0A1H8MTI4"/>
<keyword evidence="3 6" id="KW-0812">Transmembrane</keyword>
<evidence type="ECO:0000256" key="2">
    <source>
        <dbReference type="ARBA" id="ARBA00022475"/>
    </source>
</evidence>
<feature type="transmembrane region" description="Helical" evidence="6">
    <location>
        <begin position="67"/>
        <end position="86"/>
    </location>
</feature>
<dbReference type="RefSeq" id="WP_089820496.1">
    <property type="nucleotide sequence ID" value="NZ_FODV01000001.1"/>
</dbReference>
<organism evidence="7 8">
    <name type="scientific">Halogranum amylolyticum</name>
    <dbReference type="NCBI Taxonomy" id="660520"/>
    <lineage>
        <taxon>Archaea</taxon>
        <taxon>Methanobacteriati</taxon>
        <taxon>Methanobacteriota</taxon>
        <taxon>Stenosarchaea group</taxon>
        <taxon>Halobacteria</taxon>
        <taxon>Halobacteriales</taxon>
        <taxon>Haloferacaceae</taxon>
    </lineage>
</organism>
<keyword evidence="8" id="KW-1185">Reference proteome</keyword>
<accession>A0A1H8MTI4</accession>
<keyword evidence="2" id="KW-1003">Cell membrane</keyword>
<feature type="transmembrane region" description="Helical" evidence="6">
    <location>
        <begin position="240"/>
        <end position="258"/>
    </location>
</feature>
<dbReference type="PANTHER" id="PTHR34857">
    <property type="entry name" value="SLL0384 PROTEIN"/>
    <property type="match status" value="1"/>
</dbReference>
<evidence type="ECO:0000256" key="1">
    <source>
        <dbReference type="ARBA" id="ARBA00004141"/>
    </source>
</evidence>
<comment type="subcellular location">
    <subcellularLocation>
        <location evidence="1">Membrane</location>
        <topology evidence="1">Multi-pass membrane protein</topology>
    </subcellularLocation>
</comment>
<proteinExistence type="predicted"/>
<evidence type="ECO:0000313" key="7">
    <source>
        <dbReference type="EMBL" id="SEO20715.1"/>
    </source>
</evidence>
<reference evidence="8" key="1">
    <citation type="submission" date="2016-10" db="EMBL/GenBank/DDBJ databases">
        <authorList>
            <person name="Varghese N."/>
            <person name="Submissions S."/>
        </authorList>
    </citation>
    <scope>NUCLEOTIDE SEQUENCE [LARGE SCALE GENOMIC DNA]</scope>
    <source>
        <strain evidence="8">CGMCC 1.10121</strain>
    </source>
</reference>
<name>A0A1H8MTI4_9EURY</name>
<feature type="transmembrane region" description="Helical" evidence="6">
    <location>
        <begin position="190"/>
        <end position="208"/>
    </location>
</feature>